<dbReference type="Gene3D" id="3.30.559.30">
    <property type="entry name" value="Nonribosomal peptide synthetase, condensation domain"/>
    <property type="match status" value="2"/>
</dbReference>
<dbReference type="PROSITE" id="PS00455">
    <property type="entry name" value="AMP_BINDING"/>
    <property type="match status" value="2"/>
</dbReference>
<dbReference type="FunFam" id="3.40.50.12780:FF:000012">
    <property type="entry name" value="Non-ribosomal peptide synthetase"/>
    <property type="match status" value="1"/>
</dbReference>
<dbReference type="EMBL" id="CP014504">
    <property type="protein sequence ID" value="AMP97957.1"/>
    <property type="molecule type" value="Genomic_DNA"/>
</dbReference>
<keyword evidence="6" id="KW-1185">Reference proteome</keyword>
<dbReference type="Gene3D" id="3.40.50.980">
    <property type="match status" value="4"/>
</dbReference>
<dbReference type="FunFam" id="1.10.1200.10:FF:000005">
    <property type="entry name" value="Nonribosomal peptide synthetase 1"/>
    <property type="match status" value="1"/>
</dbReference>
<dbReference type="PROSITE" id="PS00012">
    <property type="entry name" value="PHOSPHOPANTETHEINE"/>
    <property type="match status" value="1"/>
</dbReference>
<feature type="domain" description="Carrier" evidence="4">
    <location>
        <begin position="728"/>
        <end position="803"/>
    </location>
</feature>
<evidence type="ECO:0000259" key="4">
    <source>
        <dbReference type="PROSITE" id="PS50075"/>
    </source>
</evidence>
<keyword evidence="3" id="KW-0597">Phosphoprotein</keyword>
<evidence type="ECO:0000256" key="3">
    <source>
        <dbReference type="ARBA" id="ARBA00022553"/>
    </source>
</evidence>
<dbReference type="FunFam" id="3.40.50.980:FF:000001">
    <property type="entry name" value="Non-ribosomal peptide synthetase"/>
    <property type="match status" value="1"/>
</dbReference>
<dbReference type="GO" id="GO:0044550">
    <property type="term" value="P:secondary metabolite biosynthetic process"/>
    <property type="evidence" value="ECO:0007669"/>
    <property type="project" value="TreeGrafter"/>
</dbReference>
<evidence type="ECO:0000256" key="2">
    <source>
        <dbReference type="ARBA" id="ARBA00022450"/>
    </source>
</evidence>
<dbReference type="SMART" id="SM00823">
    <property type="entry name" value="PKS_PP"/>
    <property type="match status" value="1"/>
</dbReference>
<dbReference type="InterPro" id="IPR020806">
    <property type="entry name" value="PKS_PP-bd"/>
</dbReference>
<dbReference type="InterPro" id="IPR000873">
    <property type="entry name" value="AMP-dep_synth/lig_dom"/>
</dbReference>
<dbReference type="CDD" id="cd05930">
    <property type="entry name" value="A_NRPS"/>
    <property type="match status" value="2"/>
</dbReference>
<dbReference type="PANTHER" id="PTHR45527">
    <property type="entry name" value="NONRIBOSOMAL PEPTIDE SYNTHETASE"/>
    <property type="match status" value="1"/>
</dbReference>
<protein>
    <submittedName>
        <fullName evidence="5">Non-ribosomal peptide synthase</fullName>
    </submittedName>
</protein>
<dbReference type="Gene3D" id="2.30.38.10">
    <property type="entry name" value="Luciferase, Domain 3"/>
    <property type="match status" value="2"/>
</dbReference>
<evidence type="ECO:0000256" key="1">
    <source>
        <dbReference type="ARBA" id="ARBA00001957"/>
    </source>
</evidence>
<keyword evidence="2" id="KW-0596">Phosphopantetheine</keyword>
<dbReference type="InterPro" id="IPR045851">
    <property type="entry name" value="AMP-bd_C_sf"/>
</dbReference>
<dbReference type="SUPFAM" id="SSF47336">
    <property type="entry name" value="ACP-like"/>
    <property type="match status" value="2"/>
</dbReference>
<dbReference type="InterPro" id="IPR036736">
    <property type="entry name" value="ACP-like_sf"/>
</dbReference>
<dbReference type="CDD" id="cd19531">
    <property type="entry name" value="LCL_NRPS-like"/>
    <property type="match status" value="1"/>
</dbReference>
<dbReference type="PROSITE" id="PS50075">
    <property type="entry name" value="CARRIER"/>
    <property type="match status" value="2"/>
</dbReference>
<reference evidence="5 6" key="1">
    <citation type="submission" date="2016-03" db="EMBL/GenBank/DDBJ databases">
        <title>Complete genome sequence of Pedobacter cryoconitis PAMC 27485.</title>
        <authorList>
            <person name="Lee J."/>
            <person name="Kim O.-S."/>
        </authorList>
    </citation>
    <scope>NUCLEOTIDE SEQUENCE [LARGE SCALE GENOMIC DNA]</scope>
    <source>
        <strain evidence="5 6">PAMC 27485</strain>
    </source>
</reference>
<proteinExistence type="predicted"/>
<dbReference type="InterPro" id="IPR020845">
    <property type="entry name" value="AMP-binding_CS"/>
</dbReference>
<dbReference type="SUPFAM" id="SSF52777">
    <property type="entry name" value="CoA-dependent acyltransferases"/>
    <property type="match status" value="4"/>
</dbReference>
<evidence type="ECO:0000313" key="6">
    <source>
        <dbReference type="Proteomes" id="UP000071561"/>
    </source>
</evidence>
<dbReference type="InterPro" id="IPR010071">
    <property type="entry name" value="AA_adenyl_dom"/>
</dbReference>
<dbReference type="Pfam" id="PF00501">
    <property type="entry name" value="AMP-binding"/>
    <property type="match status" value="2"/>
</dbReference>
<dbReference type="InterPro" id="IPR006162">
    <property type="entry name" value="Ppantetheine_attach_site"/>
</dbReference>
<dbReference type="GO" id="GO:0031177">
    <property type="term" value="F:phosphopantetheine binding"/>
    <property type="evidence" value="ECO:0007669"/>
    <property type="project" value="InterPro"/>
</dbReference>
<dbReference type="FunFam" id="2.30.38.10:FF:000001">
    <property type="entry name" value="Non-ribosomal peptide synthetase PvdI"/>
    <property type="match status" value="1"/>
</dbReference>
<name>A0A127V9P6_9SPHI</name>
<comment type="cofactor">
    <cofactor evidence="1">
        <name>pantetheine 4'-phosphate</name>
        <dbReference type="ChEBI" id="CHEBI:47942"/>
    </cofactor>
</comment>
<dbReference type="Gene3D" id="3.30.559.10">
    <property type="entry name" value="Chloramphenicol acetyltransferase-like domain"/>
    <property type="match status" value="2"/>
</dbReference>
<gene>
    <name evidence="5" type="ORF">AY601_1026</name>
</gene>
<accession>A0A127V9P6</accession>
<dbReference type="InterPro" id="IPR001242">
    <property type="entry name" value="Condensation_dom"/>
</dbReference>
<dbReference type="Pfam" id="PF00550">
    <property type="entry name" value="PP-binding"/>
    <property type="match status" value="2"/>
</dbReference>
<dbReference type="PANTHER" id="PTHR45527:SF1">
    <property type="entry name" value="FATTY ACID SYNTHASE"/>
    <property type="match status" value="1"/>
</dbReference>
<dbReference type="InterPro" id="IPR025110">
    <property type="entry name" value="AMP-bd_C"/>
</dbReference>
<evidence type="ECO:0000313" key="5">
    <source>
        <dbReference type="EMBL" id="AMP97957.1"/>
    </source>
</evidence>
<dbReference type="Pfam" id="PF00668">
    <property type="entry name" value="Condensation"/>
    <property type="match status" value="2"/>
</dbReference>
<dbReference type="GO" id="GO:0005737">
    <property type="term" value="C:cytoplasm"/>
    <property type="evidence" value="ECO:0007669"/>
    <property type="project" value="TreeGrafter"/>
</dbReference>
<organism evidence="5 6">
    <name type="scientific">Pedobacter cryoconitis</name>
    <dbReference type="NCBI Taxonomy" id="188932"/>
    <lineage>
        <taxon>Bacteria</taxon>
        <taxon>Pseudomonadati</taxon>
        <taxon>Bacteroidota</taxon>
        <taxon>Sphingobacteriia</taxon>
        <taxon>Sphingobacteriales</taxon>
        <taxon>Sphingobacteriaceae</taxon>
        <taxon>Pedobacter</taxon>
    </lineage>
</organism>
<dbReference type="SUPFAM" id="SSF56801">
    <property type="entry name" value="Acetyl-CoA synthetase-like"/>
    <property type="match status" value="2"/>
</dbReference>
<dbReference type="Gene3D" id="3.30.300.30">
    <property type="match status" value="2"/>
</dbReference>
<dbReference type="NCBIfam" id="NF003417">
    <property type="entry name" value="PRK04813.1"/>
    <property type="match status" value="2"/>
</dbReference>
<dbReference type="KEGG" id="pcm:AY601_1026"/>
<dbReference type="FunFam" id="3.30.300.30:FF:000015">
    <property type="entry name" value="Nonribosomal peptide synthase SidD"/>
    <property type="match status" value="1"/>
</dbReference>
<feature type="domain" description="Carrier" evidence="4">
    <location>
        <begin position="1791"/>
        <end position="1866"/>
    </location>
</feature>
<dbReference type="NCBIfam" id="TIGR01733">
    <property type="entry name" value="AA-adenyl-dom"/>
    <property type="match status" value="2"/>
</dbReference>
<dbReference type="Gene3D" id="1.10.1200.10">
    <property type="entry name" value="ACP-like"/>
    <property type="match status" value="2"/>
</dbReference>
<dbReference type="Pfam" id="PF13193">
    <property type="entry name" value="AMP-binding_C"/>
    <property type="match status" value="1"/>
</dbReference>
<dbReference type="GO" id="GO:0043041">
    <property type="term" value="P:amino acid activation for nonribosomal peptide biosynthetic process"/>
    <property type="evidence" value="ECO:0007669"/>
    <property type="project" value="TreeGrafter"/>
</dbReference>
<dbReference type="RefSeq" id="WP_068397381.1">
    <property type="nucleotide sequence ID" value="NZ_CP014504.1"/>
</dbReference>
<dbReference type="Proteomes" id="UP000071561">
    <property type="component" value="Chromosome"/>
</dbReference>
<dbReference type="InterPro" id="IPR009081">
    <property type="entry name" value="PP-bd_ACP"/>
</dbReference>
<dbReference type="InterPro" id="IPR023213">
    <property type="entry name" value="CAT-like_dom_sf"/>
</dbReference>
<dbReference type="FunFam" id="3.40.50.980:FF:000002">
    <property type="entry name" value="Enterobactin synthetase component F"/>
    <property type="match status" value="1"/>
</dbReference>
<dbReference type="PATRIC" id="fig|188932.3.peg.1058"/>
<sequence>MNEIEILSNIFWQNKTKNKEKVIFSKGEVKHVKIEISKHQLESFTKVSKNNFLSKFSIVSSVFSFIISDYFENYQGIIKVYPSHLIDLDKCLLLEIEDNNPETFKELLQYVTYEIKEAFSHKHYNTLELDLELFSNFSIQFGQKTAVLKDDISLLYEETEDSLVLTCYYQPGLLECVIESLLRNIANILSHYTLLLNSQLCLYSFVTDWEKERILKFNPTAVEYTDNKTIVELFEEQVEKSGDDTAILFEGVELSYGKLNEAANQLGRYLRKNYHIKANDLVAIKLNRSEHMLIAILGILKSGAAYVPIDPEYPQDRIDYIAQDAKAKVTIDAEFLLKFESEKKAYTKENLPIISAPESLAYVIYTSGTTGRPKGAMIENNSLINRLQWMQKAYSLHAEDTLIQKTTYSFDVSVWELIWWMLYGARLSVLAPGSEKNPAALIDHIANNKVTVIHFVPSMLQVFLQYLETDLNSVRQLVSLRQVFVSGEALTISQRTLFYKLLPNVSLMNLYGPTEASIDVTFYDCIEAHFAGSVPIGKPIDNTRIYILDKKKTLVPIGIAGKLYISGVGLSRGYLNKPELTSEKFIENPFEDGGRMYDTGDLARWLPDGNIEYLGRKDFQLKIRGFRIELGEIETNILNFSPAIKQVIADAKEVNGEKVLVSYYVVNNGSTVNKTELREYLQNKLPGYMVPGFFVELENIPLTPNGKADRKVLPDVIWQDLIRGVYIAPRNENEYQLAKIWQEVLGVNQVGVTANFFELGGHSLMVAQVLNRIYKKLGMQITFKDFFAYPTIEGNDKCLKSKHYTPIPKSAVQENYPLTPSQHRLWVLSQLEGGSQAYNMPAIVTLKGNLNISYFEKAFSIFINRHEILRTSFRLDNISGEIRQYVAPKEEIRFKIEVIDFTEKNEADIEEFLQAANAKTFNLEQSPLIRATLLKRKKGENLFLLSMHHIIGDGWSTEVLISEVVGNYNKLLQEGDLEDDGFEENELSIQYKDYSVWLQEEIKSEKYQIAEKYWLKQLEGELPVLELPSYNTRPLIRTYNGNSVSHLFSEEFTIKLKNYSAKHESTLFMVLMAGIKALLYRYSGQKDIIVGTPIAGREHPDLENQIGLYINTLVIRTVMEDDNNTFESLLQKEKSTLFSAYEHQMYPFDELVAKLNSKRDTSRSALFDVMVVFQNQSQLKLGNTKNDIKDLEIERYEYRRRTSQFDLTYNFSDEGKHIKLDITYNKDIYDAPLINRMFNHFENLISLIIDDEDSGKSIEETDFLTEKEYQQLLVEFNEVKVTNPENRTIIDRYEAQAFLVPDNIALVFGDVKLTYRELYGKVNTIASILGSRGINPGDNVIVSIPLYPEKAIISALSIMKLGAVYVPVEADVPDERLKFIVEDVRAKIALVDLDTVSRFSGLLPLLAIEKTELLEEEHSVVKNRSQQDEMAYIIYTSGSTGNPKGVMISHSNLSDYFDGLDSKISIAANNSFAMMSTISTDLGNTVLYSSLIHGKTLHVFTRSQLRDVEYIKKYFSDTNVDCIKVVPSYWKELVQDKNTIDFPAKMIIFGGEELNSSIIANIRSKNKGISIINHYGPTETTIGKLLYNVNGKGISNKVPIGNVFGNNLGYVVDPKGNLCPLGVVGELLISGKGVSKGYINNMPLTNDSFIDYRLNDLNSKAYKTGDLVYRNEDGDIIYVGRADNQVKILGNRIEFGEIEKAVNTFPGIIDSVTHIILDEKGEKKIVSYIVTTNATYQTQEIKQYLKNKLPYFMVPHIIHPIDVIPLSSNGKVNRKALPKPQLDIASHYSSIPRNDLEREIAEVWAKLLNRELIDTRANFFEIGGNSLKGVRFVNYIRKKFNLDFGLEHIFQYPTIAEIADFMEKIGSKQRENAIVKINQKEGELFDLSSNQRRLWVLSHDENTSSAYNITSGLLVEGELDLEKLVSSYQHVLNKYDSFRSSFIFDGERPMQRIQDRVAPIVEIVHQEYIDEDQLQRILEKENDVAFNLEIAPLSRLKIYSISPVKHFLVLKAHHIITDGWSTGILIHEWFNSYKKLYHANELDQEKSEYSYQDFVNWQKEFNNGEKIKEGEKYWNEKLNSTFSLDLEDYDFFSKVQNKSNITTFKVEDQLYERMKLRSVEYKISVYSILLSSYYLTLYYLTKQRDIALGTSVAGRPEQEFENVIGFFVNTIPVTTHINPKYKLSEYAQQVYQNITADISHQYVSLESIISNIGTHLNELFLGRFVLNEDQYSFSELIETTDIRSVKLYTTDTTVSKFDHSMVMRISGNSLSGSIEYKSDKFSGQYMEFITKAYLKVLGIFIENPEAVVEENTYLVDMMKKEYIEKKQNNSFENFLKSIN</sequence>
<dbReference type="GO" id="GO:0003824">
    <property type="term" value="F:catalytic activity"/>
    <property type="evidence" value="ECO:0007669"/>
    <property type="project" value="InterPro"/>
</dbReference>